<evidence type="ECO:0000313" key="4">
    <source>
        <dbReference type="Proteomes" id="UP001456524"/>
    </source>
</evidence>
<evidence type="ECO:0000256" key="1">
    <source>
        <dbReference type="SAM" id="MobiDB-lite"/>
    </source>
</evidence>
<protein>
    <submittedName>
        <fullName evidence="3">Uncharacterized protein</fullName>
    </submittedName>
</protein>
<proteinExistence type="predicted"/>
<reference evidence="3 4" key="1">
    <citation type="journal article" date="2022" name="G3 (Bethesda)">
        <title>Enemy or ally: a genomic approach to elucidate the lifestyle of Phyllosticta citrichinaensis.</title>
        <authorList>
            <person name="Buijs V.A."/>
            <person name="Groenewald J.Z."/>
            <person name="Haridas S."/>
            <person name="LaButti K.M."/>
            <person name="Lipzen A."/>
            <person name="Martin F.M."/>
            <person name="Barry K."/>
            <person name="Grigoriev I.V."/>
            <person name="Crous P.W."/>
            <person name="Seidl M.F."/>
        </authorList>
    </citation>
    <scope>NUCLEOTIDE SEQUENCE [LARGE SCALE GENOMIC DNA]</scope>
    <source>
        <strain evidence="3 4">CBS 129764</strain>
    </source>
</reference>
<sequence length="226" mass="25871">MRRREASRTHLISERCPPGPSSTTTTTTTTFPKRVCGLPTWLLTGLTRIDRRATRLVVGCCESIELFVGHAGCRRHSYTRAARFLSARIRLSLMEALPLPPFTCLSNFSRPRRRPRSETAQQERAEMEFAWTHPRLFLFKLKAFGFSLACCSPLRKRLSNTTDACWPEPPTTTSPASVDQRRERAYTHRNRAGMTRAAGRRLRLFCSGITVLALLFHAWPIPLQWR</sequence>
<evidence type="ECO:0000313" key="3">
    <source>
        <dbReference type="EMBL" id="KAK8153074.1"/>
    </source>
</evidence>
<keyword evidence="2" id="KW-1133">Transmembrane helix</keyword>
<dbReference type="Proteomes" id="UP001456524">
    <property type="component" value="Unassembled WGS sequence"/>
</dbReference>
<organism evidence="3 4">
    <name type="scientific">Phyllosticta citrichinensis</name>
    <dbReference type="NCBI Taxonomy" id="1130410"/>
    <lineage>
        <taxon>Eukaryota</taxon>
        <taxon>Fungi</taxon>
        <taxon>Dikarya</taxon>
        <taxon>Ascomycota</taxon>
        <taxon>Pezizomycotina</taxon>
        <taxon>Dothideomycetes</taxon>
        <taxon>Dothideomycetes incertae sedis</taxon>
        <taxon>Botryosphaeriales</taxon>
        <taxon>Phyllostictaceae</taxon>
        <taxon>Phyllosticta</taxon>
    </lineage>
</organism>
<feature type="region of interest" description="Disordered" evidence="1">
    <location>
        <begin position="1"/>
        <end position="28"/>
    </location>
</feature>
<keyword evidence="2" id="KW-0472">Membrane</keyword>
<feature type="region of interest" description="Disordered" evidence="1">
    <location>
        <begin position="162"/>
        <end position="182"/>
    </location>
</feature>
<comment type="caution">
    <text evidence="3">The sequence shown here is derived from an EMBL/GenBank/DDBJ whole genome shotgun (WGS) entry which is preliminary data.</text>
</comment>
<accession>A0ABR1XFU4</accession>
<keyword evidence="2" id="KW-0812">Transmembrane</keyword>
<gene>
    <name evidence="3" type="ORF">IWX90DRAFT_80437</name>
</gene>
<feature type="transmembrane region" description="Helical" evidence="2">
    <location>
        <begin position="202"/>
        <end position="221"/>
    </location>
</feature>
<keyword evidence="4" id="KW-1185">Reference proteome</keyword>
<name>A0ABR1XFU4_9PEZI</name>
<feature type="compositionally biased region" description="Basic and acidic residues" evidence="1">
    <location>
        <begin position="1"/>
        <end position="13"/>
    </location>
</feature>
<dbReference type="EMBL" id="JBBWUH010000013">
    <property type="protein sequence ID" value="KAK8153074.1"/>
    <property type="molecule type" value="Genomic_DNA"/>
</dbReference>
<evidence type="ECO:0000256" key="2">
    <source>
        <dbReference type="SAM" id="Phobius"/>
    </source>
</evidence>